<organism evidence="8 9">
    <name type="scientific">Eremothecium sinecaudum</name>
    <dbReference type="NCBI Taxonomy" id="45286"/>
    <lineage>
        <taxon>Eukaryota</taxon>
        <taxon>Fungi</taxon>
        <taxon>Dikarya</taxon>
        <taxon>Ascomycota</taxon>
        <taxon>Saccharomycotina</taxon>
        <taxon>Saccharomycetes</taxon>
        <taxon>Saccharomycetales</taxon>
        <taxon>Saccharomycetaceae</taxon>
        <taxon>Eremothecium</taxon>
    </lineage>
</organism>
<keyword evidence="3 5" id="KW-0195">Cyclin</keyword>
<dbReference type="FunFam" id="1.10.472.10:FF:000010">
    <property type="entry name" value="G1/S-specific cyclin Cln1"/>
    <property type="match status" value="1"/>
</dbReference>
<dbReference type="InterPro" id="IPR006671">
    <property type="entry name" value="Cyclin_N"/>
</dbReference>
<dbReference type="InterPro" id="IPR039361">
    <property type="entry name" value="Cyclin"/>
</dbReference>
<dbReference type="GO" id="GO:0044772">
    <property type="term" value="P:mitotic cell cycle phase transition"/>
    <property type="evidence" value="ECO:0007669"/>
    <property type="project" value="UniProtKB-ARBA"/>
</dbReference>
<feature type="region of interest" description="Disordered" evidence="6">
    <location>
        <begin position="1"/>
        <end position="27"/>
    </location>
</feature>
<dbReference type="GO" id="GO:0051726">
    <property type="term" value="P:regulation of cell cycle"/>
    <property type="evidence" value="ECO:0007669"/>
    <property type="project" value="UniProtKB-ARBA"/>
</dbReference>
<dbReference type="Gene3D" id="1.10.472.10">
    <property type="entry name" value="Cyclin-like"/>
    <property type="match status" value="2"/>
</dbReference>
<dbReference type="GeneID" id="28722743"/>
<evidence type="ECO:0000313" key="8">
    <source>
        <dbReference type="EMBL" id="AMD19540.1"/>
    </source>
</evidence>
<dbReference type="RefSeq" id="XP_017986536.1">
    <property type="nucleotide sequence ID" value="XM_018131576.1"/>
</dbReference>
<reference evidence="8 9" key="1">
    <citation type="submission" date="2016-01" db="EMBL/GenBank/DDBJ databases">
        <title>Genome sequence of the yeast Holleya sinecauda.</title>
        <authorList>
            <person name="Dietrich F.S."/>
        </authorList>
    </citation>
    <scope>NUCLEOTIDE SEQUENCE [LARGE SCALE GENOMIC DNA]</scope>
    <source>
        <strain evidence="8 9">ATCC 58844</strain>
    </source>
</reference>
<dbReference type="SMART" id="SM00385">
    <property type="entry name" value="CYCLIN"/>
    <property type="match status" value="1"/>
</dbReference>
<evidence type="ECO:0000256" key="1">
    <source>
        <dbReference type="ARBA" id="ARBA00008742"/>
    </source>
</evidence>
<comment type="similarity">
    <text evidence="1 5">Belongs to the cyclin family.</text>
</comment>
<accession>A0A109UVX6</accession>
<dbReference type="AlphaFoldDB" id="A0A109UVX6"/>
<dbReference type="Proteomes" id="UP000243052">
    <property type="component" value="Chromosome iii"/>
</dbReference>
<evidence type="ECO:0000256" key="4">
    <source>
        <dbReference type="ARBA" id="ARBA00023306"/>
    </source>
</evidence>
<dbReference type="GO" id="GO:0044843">
    <property type="term" value="P:cell cycle G1/S phase transition"/>
    <property type="evidence" value="ECO:0007669"/>
    <property type="project" value="UniProtKB-ARBA"/>
</dbReference>
<dbReference type="OrthoDB" id="5590282at2759"/>
<evidence type="ECO:0000256" key="5">
    <source>
        <dbReference type="RuleBase" id="RU000383"/>
    </source>
</evidence>
<evidence type="ECO:0000256" key="6">
    <source>
        <dbReference type="SAM" id="MobiDB-lite"/>
    </source>
</evidence>
<dbReference type="GO" id="GO:0051301">
    <property type="term" value="P:cell division"/>
    <property type="evidence" value="ECO:0007669"/>
    <property type="project" value="UniProtKB-KW"/>
</dbReference>
<dbReference type="SUPFAM" id="SSF47954">
    <property type="entry name" value="Cyclin-like"/>
    <property type="match status" value="1"/>
</dbReference>
<feature type="domain" description="Cyclin-like" evidence="7">
    <location>
        <begin position="88"/>
        <end position="174"/>
    </location>
</feature>
<dbReference type="STRING" id="45286.A0A109UVX6"/>
<evidence type="ECO:0000256" key="2">
    <source>
        <dbReference type="ARBA" id="ARBA00022618"/>
    </source>
</evidence>
<keyword evidence="9" id="KW-1185">Reference proteome</keyword>
<dbReference type="CDD" id="cd20559">
    <property type="entry name" value="CYCLIN_ScCLN_like"/>
    <property type="match status" value="1"/>
</dbReference>
<dbReference type="EMBL" id="CP014243">
    <property type="protein sequence ID" value="AMD19540.1"/>
    <property type="molecule type" value="Genomic_DNA"/>
</dbReference>
<name>A0A109UVX6_9SACH</name>
<dbReference type="Pfam" id="PF00134">
    <property type="entry name" value="Cyclin_N"/>
    <property type="match status" value="1"/>
</dbReference>
<dbReference type="InterPro" id="IPR036915">
    <property type="entry name" value="Cyclin-like_sf"/>
</dbReference>
<evidence type="ECO:0000313" key="9">
    <source>
        <dbReference type="Proteomes" id="UP000243052"/>
    </source>
</evidence>
<evidence type="ECO:0000256" key="3">
    <source>
        <dbReference type="ARBA" id="ARBA00023127"/>
    </source>
</evidence>
<proteinExistence type="inferred from homology"/>
<sequence length="529" mass="59413">MNSLGMLAPGSLRHVNERPLGPLPRNHNRTELLARSHNEKRACLESLRDYGEELHKSLTSAAFKDLPDPDMMSTQPEIRWYMRPHLIDFLIQLHSFFKLEQETLFLACTVCDRYLSKRIVYEKHYQLTVATSLWIAAKYEDKKAATPSLQELVMMCGELYDKSLFLQMERHILATLGWEVIGPLNMQTCLDSCIESQPFVASGNEIPKSLVSIASYLCEISLYDKNYLYLSSGIKVTSAVLLASKICNDDRFTTYLSQRLADVAVNSPNQAFYDFPLTPDDLNYYHSPGFHNLPFLQFTNSTIEDIRMCSLLYLKDLYKQSRIPNSFVAAAKKYRASFVSVYLDQFTSRYQKLFINLFKLVEMEETQVDNSVIAQLSVTKTQLIDYLIGLTNVGSNSESLSTFDEGAEKFKRFSCMAEIGYSAVSVENSPDFTGNPADFPTRCQWAAPGRQRSSSACLSPSSSASTSWSSVFSGGVNNNSALFPGTGDISSPFQHNHKNNLTLSSALPEGSSSGINTIRSYTQNDSNLH</sequence>
<keyword evidence="4" id="KW-0131">Cell cycle</keyword>
<protein>
    <submittedName>
        <fullName evidence="8">HCL611Cp</fullName>
    </submittedName>
</protein>
<dbReference type="PANTHER" id="PTHR10177">
    <property type="entry name" value="CYCLINS"/>
    <property type="match status" value="1"/>
</dbReference>
<dbReference type="GO" id="GO:0016538">
    <property type="term" value="F:cyclin-dependent protein serine/threonine kinase regulator activity"/>
    <property type="evidence" value="ECO:0007669"/>
    <property type="project" value="UniProtKB-ARBA"/>
</dbReference>
<gene>
    <name evidence="8" type="ORF">AW171_hschr31378</name>
</gene>
<keyword evidence="2" id="KW-0132">Cell division</keyword>
<evidence type="ECO:0000259" key="7">
    <source>
        <dbReference type="SMART" id="SM00385"/>
    </source>
</evidence>
<dbReference type="InterPro" id="IPR013763">
    <property type="entry name" value="Cyclin-like_dom"/>
</dbReference>
<feature type="region of interest" description="Disordered" evidence="6">
    <location>
        <begin position="500"/>
        <end position="529"/>
    </location>
</feature>